<keyword evidence="1" id="KW-0560">Oxidoreductase</keyword>
<dbReference type="InterPro" id="IPR019945">
    <property type="entry name" value="F420_G6P_DH-rel"/>
</dbReference>
<evidence type="ECO:0000313" key="5">
    <source>
        <dbReference type="Proteomes" id="UP001501004"/>
    </source>
</evidence>
<dbReference type="InterPro" id="IPR036661">
    <property type="entry name" value="Luciferase-like_sf"/>
</dbReference>
<dbReference type="InterPro" id="IPR011251">
    <property type="entry name" value="Luciferase-like_dom"/>
</dbReference>
<keyword evidence="5" id="KW-1185">Reference proteome</keyword>
<dbReference type="PANTHER" id="PTHR43244:SF1">
    <property type="entry name" value="5,10-METHYLENETETRAHYDROMETHANOPTERIN REDUCTASE"/>
    <property type="match status" value="1"/>
</dbReference>
<gene>
    <name evidence="4" type="primary">fgd_1</name>
    <name evidence="4" type="ORF">GCM10022239_01760</name>
</gene>
<name>A0ABP7F1V1_9MICO</name>
<dbReference type="NCBIfam" id="TIGR03554">
    <property type="entry name" value="F420_G6P_DH"/>
    <property type="match status" value="1"/>
</dbReference>
<dbReference type="InterPro" id="IPR050564">
    <property type="entry name" value="F420-G6PD/mer"/>
</dbReference>
<dbReference type="InterPro" id="IPR019944">
    <property type="entry name" value="F420-dep_G6P_DH"/>
</dbReference>
<dbReference type="SUPFAM" id="SSF51679">
    <property type="entry name" value="Bacterial luciferase-like"/>
    <property type="match status" value="1"/>
</dbReference>
<accession>A0ABP7F1V1</accession>
<evidence type="ECO:0000259" key="3">
    <source>
        <dbReference type="Pfam" id="PF00296"/>
    </source>
</evidence>
<dbReference type="PANTHER" id="PTHR43244">
    <property type="match status" value="1"/>
</dbReference>
<dbReference type="CDD" id="cd01097">
    <property type="entry name" value="Tetrahydromethanopterin_reductase"/>
    <property type="match status" value="1"/>
</dbReference>
<dbReference type="Proteomes" id="UP001501004">
    <property type="component" value="Unassembled WGS sequence"/>
</dbReference>
<comment type="caution">
    <text evidence="4">The sequence shown here is derived from an EMBL/GenBank/DDBJ whole genome shotgun (WGS) entry which is preliminary data.</text>
</comment>
<protein>
    <submittedName>
        <fullName evidence="4">Glucose-6-phosphate dehydrogenase (Coenzyme-F420)</fullName>
    </submittedName>
</protein>
<sequence>MSESRLRLGYKASSEQFAPGPLLDFSVLAEELGFDSVFLSDHFQPWRHDDGHAPAALPWLGALGARTSRIAIGTSVLTPTFRYHPAVVAQAFATLGLMFPGRIILGVGTGESLNEVPLGIDWPPSPERFARLKEAILLIKQLWVEDRVTHHGTYYSTENATVYDRPDTPVPLYIGGSGPAATRLAGRIADGYITTSGKAPELYTDVLLPALAEGLDKEGRERAAVDTLLEVKVSYDRDRDRAMQDTRNWAALALTPDEKTGVEDPIEMQRLADALPVERAATRWIVSDDPAEMISRIREYQALGFNHLVFHAPGADQERFLRSFSAEVLPGLRQQTR</sequence>
<feature type="domain" description="Luciferase-like" evidence="3">
    <location>
        <begin position="13"/>
        <end position="307"/>
    </location>
</feature>
<evidence type="ECO:0000256" key="1">
    <source>
        <dbReference type="ARBA" id="ARBA00023002"/>
    </source>
</evidence>
<dbReference type="NCBIfam" id="TIGR03557">
    <property type="entry name" value="F420_G6P_family"/>
    <property type="match status" value="1"/>
</dbReference>
<evidence type="ECO:0000256" key="2">
    <source>
        <dbReference type="ARBA" id="ARBA00023277"/>
    </source>
</evidence>
<proteinExistence type="predicted"/>
<dbReference type="RefSeq" id="WP_344752779.1">
    <property type="nucleotide sequence ID" value="NZ_BAABAE010000001.1"/>
</dbReference>
<dbReference type="EMBL" id="BAABAE010000001">
    <property type="protein sequence ID" value="GAA3728658.1"/>
    <property type="molecule type" value="Genomic_DNA"/>
</dbReference>
<dbReference type="Pfam" id="PF00296">
    <property type="entry name" value="Bac_luciferase"/>
    <property type="match status" value="1"/>
</dbReference>
<reference evidence="5" key="1">
    <citation type="journal article" date="2019" name="Int. J. Syst. Evol. Microbiol.">
        <title>The Global Catalogue of Microorganisms (GCM) 10K type strain sequencing project: providing services to taxonomists for standard genome sequencing and annotation.</title>
        <authorList>
            <consortium name="The Broad Institute Genomics Platform"/>
            <consortium name="The Broad Institute Genome Sequencing Center for Infectious Disease"/>
            <person name="Wu L."/>
            <person name="Ma J."/>
        </authorList>
    </citation>
    <scope>NUCLEOTIDE SEQUENCE [LARGE SCALE GENOMIC DNA]</scope>
    <source>
        <strain evidence="5">JCM 16949</strain>
    </source>
</reference>
<dbReference type="Gene3D" id="3.20.20.30">
    <property type="entry name" value="Luciferase-like domain"/>
    <property type="match status" value="1"/>
</dbReference>
<organism evidence="4 5">
    <name type="scientific">Leifsonella bigeumensis</name>
    <dbReference type="NCBI Taxonomy" id="433643"/>
    <lineage>
        <taxon>Bacteria</taxon>
        <taxon>Bacillati</taxon>
        <taxon>Actinomycetota</taxon>
        <taxon>Actinomycetes</taxon>
        <taxon>Micrococcales</taxon>
        <taxon>Microbacteriaceae</taxon>
        <taxon>Leifsonella</taxon>
    </lineage>
</organism>
<evidence type="ECO:0000313" key="4">
    <source>
        <dbReference type="EMBL" id="GAA3728658.1"/>
    </source>
</evidence>
<keyword evidence="2" id="KW-0119">Carbohydrate metabolism</keyword>